<dbReference type="EMBL" id="CAICTM010000092">
    <property type="protein sequence ID" value="CAB9500825.1"/>
    <property type="molecule type" value="Genomic_DNA"/>
</dbReference>
<accession>A0A9N8DHV2</accession>
<sequence>MASNNNRRLVHPLLFLGCLLLCFNEAVAVEYIVIGVTGLFEEGFPSHPILHYTAAPDDFDDGNIKTIDERNSENDNTNAIFLGRGVVRGYRAFLDITEPGWREYHVNHNPSSIGQQQASPMVNSHVIASGCREHAHEFSLYLVDTRQLAVILQSMPRFTSLTADTGSVDLDANGTTPLVSDFFRAFYDVSRNNNIHTVAIALMTCVHFRGKSHIPMPPVHKLDDGTMVTSFPDSLALWAQVRDGDRTAVEDTTRRCSRRQDQPCPPKVWVEAMKAEQRYWNGIRETIRQAEQYRPSQELVQLYGPPFRCKQKARFGVGREGDNNDDTTPVRLPRSLTPAVVKAALNQIGYEPKFPSGSIEALSVTTNTQTNGEAPDL</sequence>
<gene>
    <name evidence="2" type="ORF">SEMRO_93_G048370.1</name>
</gene>
<evidence type="ECO:0000313" key="3">
    <source>
        <dbReference type="Proteomes" id="UP001153069"/>
    </source>
</evidence>
<name>A0A9N8DHV2_9STRA</name>
<organism evidence="2 3">
    <name type="scientific">Seminavis robusta</name>
    <dbReference type="NCBI Taxonomy" id="568900"/>
    <lineage>
        <taxon>Eukaryota</taxon>
        <taxon>Sar</taxon>
        <taxon>Stramenopiles</taxon>
        <taxon>Ochrophyta</taxon>
        <taxon>Bacillariophyta</taxon>
        <taxon>Bacillariophyceae</taxon>
        <taxon>Bacillariophycidae</taxon>
        <taxon>Naviculales</taxon>
        <taxon>Naviculaceae</taxon>
        <taxon>Seminavis</taxon>
    </lineage>
</organism>
<keyword evidence="1" id="KW-0732">Signal</keyword>
<evidence type="ECO:0000256" key="1">
    <source>
        <dbReference type="SAM" id="SignalP"/>
    </source>
</evidence>
<evidence type="ECO:0000313" key="2">
    <source>
        <dbReference type="EMBL" id="CAB9500825.1"/>
    </source>
</evidence>
<feature type="chain" id="PRO_5040199381" evidence="1">
    <location>
        <begin position="29"/>
        <end position="377"/>
    </location>
</feature>
<dbReference type="OrthoDB" id="39247at2759"/>
<dbReference type="AlphaFoldDB" id="A0A9N8DHV2"/>
<feature type="signal peptide" evidence="1">
    <location>
        <begin position="1"/>
        <end position="28"/>
    </location>
</feature>
<reference evidence="2" key="1">
    <citation type="submission" date="2020-06" db="EMBL/GenBank/DDBJ databases">
        <authorList>
            <consortium name="Plant Systems Biology data submission"/>
        </authorList>
    </citation>
    <scope>NUCLEOTIDE SEQUENCE</scope>
    <source>
        <strain evidence="2">D6</strain>
    </source>
</reference>
<dbReference type="Proteomes" id="UP001153069">
    <property type="component" value="Unassembled WGS sequence"/>
</dbReference>
<comment type="caution">
    <text evidence="2">The sequence shown here is derived from an EMBL/GenBank/DDBJ whole genome shotgun (WGS) entry which is preliminary data.</text>
</comment>
<keyword evidence="3" id="KW-1185">Reference proteome</keyword>
<protein>
    <submittedName>
        <fullName evidence="2">Uncharacterized protein</fullName>
    </submittedName>
</protein>
<proteinExistence type="predicted"/>